<protein>
    <submittedName>
        <fullName evidence="2">Uncharacterized protein</fullName>
    </submittedName>
</protein>
<keyword evidence="3" id="KW-1185">Reference proteome</keyword>
<feature type="compositionally biased region" description="Polar residues" evidence="1">
    <location>
        <begin position="10"/>
        <end position="20"/>
    </location>
</feature>
<accession>A0A8X6UAT5</accession>
<evidence type="ECO:0000313" key="3">
    <source>
        <dbReference type="Proteomes" id="UP000887013"/>
    </source>
</evidence>
<dbReference type="EMBL" id="BMAW01075780">
    <property type="protein sequence ID" value="GFT98506.1"/>
    <property type="molecule type" value="Genomic_DNA"/>
</dbReference>
<gene>
    <name evidence="2" type="ORF">NPIL_569951</name>
</gene>
<sequence length="162" mass="18361">MAPTPPIPSKLSTLSLPHTPNDTEGRAKRSPATPSRLVLAKRKQNPGPLTPNAKLRGDGYDHVIGQLSAAPCRRRDLRKNKLLPPNSHPLNKNVIAENGFRIIKHIKKLTNPLSNGSFEKDAMTLEVRQKRQDSSSRWQQRKRANDNTEYDVMKCLQMKRRN</sequence>
<comment type="caution">
    <text evidence="2">The sequence shown here is derived from an EMBL/GenBank/DDBJ whole genome shotgun (WGS) entry which is preliminary data.</text>
</comment>
<feature type="region of interest" description="Disordered" evidence="1">
    <location>
        <begin position="1"/>
        <end position="54"/>
    </location>
</feature>
<dbReference type="Proteomes" id="UP000887013">
    <property type="component" value="Unassembled WGS sequence"/>
</dbReference>
<dbReference type="AlphaFoldDB" id="A0A8X6UAT5"/>
<organism evidence="2 3">
    <name type="scientific">Nephila pilipes</name>
    <name type="common">Giant wood spider</name>
    <name type="synonym">Nephila maculata</name>
    <dbReference type="NCBI Taxonomy" id="299642"/>
    <lineage>
        <taxon>Eukaryota</taxon>
        <taxon>Metazoa</taxon>
        <taxon>Ecdysozoa</taxon>
        <taxon>Arthropoda</taxon>
        <taxon>Chelicerata</taxon>
        <taxon>Arachnida</taxon>
        <taxon>Araneae</taxon>
        <taxon>Araneomorphae</taxon>
        <taxon>Entelegynae</taxon>
        <taxon>Araneoidea</taxon>
        <taxon>Nephilidae</taxon>
        <taxon>Nephila</taxon>
    </lineage>
</organism>
<evidence type="ECO:0000256" key="1">
    <source>
        <dbReference type="SAM" id="MobiDB-lite"/>
    </source>
</evidence>
<reference evidence="2" key="1">
    <citation type="submission" date="2020-08" db="EMBL/GenBank/DDBJ databases">
        <title>Multicomponent nature underlies the extraordinary mechanical properties of spider dragline silk.</title>
        <authorList>
            <person name="Kono N."/>
            <person name="Nakamura H."/>
            <person name="Mori M."/>
            <person name="Yoshida Y."/>
            <person name="Ohtoshi R."/>
            <person name="Malay A.D."/>
            <person name="Moran D.A.P."/>
            <person name="Tomita M."/>
            <person name="Numata K."/>
            <person name="Arakawa K."/>
        </authorList>
    </citation>
    <scope>NUCLEOTIDE SEQUENCE</scope>
</reference>
<evidence type="ECO:0000313" key="2">
    <source>
        <dbReference type="EMBL" id="GFT98506.1"/>
    </source>
</evidence>
<name>A0A8X6UAT5_NEPPI</name>
<proteinExistence type="predicted"/>